<evidence type="ECO:0000313" key="4">
    <source>
        <dbReference type="Proteomes" id="UP000326953"/>
    </source>
</evidence>
<proteinExistence type="predicted"/>
<evidence type="ECO:0000313" key="3">
    <source>
        <dbReference type="EMBL" id="VVM92362.1"/>
    </source>
</evidence>
<reference evidence="3 4" key="1">
    <citation type="submission" date="2019-09" db="EMBL/GenBank/DDBJ databases">
        <authorList>
            <person name="Chandra G."/>
            <person name="Truman W A."/>
        </authorList>
    </citation>
    <scope>NUCLEOTIDE SEQUENCE [LARGE SCALE GENOMIC DNA]</scope>
    <source>
        <strain evidence="3">PS662</strain>
    </source>
</reference>
<dbReference type="RefSeq" id="WP_150709221.1">
    <property type="nucleotide sequence ID" value="NZ_CABVHK010000001.1"/>
</dbReference>
<dbReference type="EMBL" id="CABVHK010000009">
    <property type="protein sequence ID" value="VVM92362.1"/>
    <property type="molecule type" value="Genomic_DNA"/>
</dbReference>
<dbReference type="AlphaFoldDB" id="A0A5E6TIP7"/>
<name>A0A5E6TIP7_PSEFL</name>
<organism evidence="3 4">
    <name type="scientific">Pseudomonas fluorescens</name>
    <dbReference type="NCBI Taxonomy" id="294"/>
    <lineage>
        <taxon>Bacteria</taxon>
        <taxon>Pseudomonadati</taxon>
        <taxon>Pseudomonadota</taxon>
        <taxon>Gammaproteobacteria</taxon>
        <taxon>Pseudomonadales</taxon>
        <taxon>Pseudomonadaceae</taxon>
        <taxon>Pseudomonas</taxon>
    </lineage>
</organism>
<dbReference type="OrthoDB" id="7009438at2"/>
<dbReference type="Proteomes" id="UP000326953">
    <property type="component" value="Unassembled WGS sequence"/>
</dbReference>
<feature type="region of interest" description="Disordered" evidence="1">
    <location>
        <begin position="1"/>
        <end position="28"/>
    </location>
</feature>
<evidence type="ECO:0000313" key="2">
    <source>
        <dbReference type="EMBL" id="VVM39921.1"/>
    </source>
</evidence>
<feature type="compositionally biased region" description="Polar residues" evidence="1">
    <location>
        <begin position="1"/>
        <end position="18"/>
    </location>
</feature>
<dbReference type="EMBL" id="CABVHK010000001">
    <property type="protein sequence ID" value="VVM39921.1"/>
    <property type="molecule type" value="Genomic_DNA"/>
</dbReference>
<protein>
    <submittedName>
        <fullName evidence="3">Uncharacterized protein</fullName>
    </submittedName>
</protein>
<gene>
    <name evidence="2" type="ORF">PS662_00229</name>
    <name evidence="3" type="ORF">PS662_02898</name>
</gene>
<accession>A0A5E6TIP7</accession>
<evidence type="ECO:0000256" key="1">
    <source>
        <dbReference type="SAM" id="MobiDB-lite"/>
    </source>
</evidence>
<sequence>MTSANPSASSVTHSSTRQALDPGPSEPLEQFLGSFTETTVVFRYLDLLAERTQALEQRIGLNELHQLRRENKHLREQVKKGATASMDLLTLYLPIIYHNFWNTVRPDELAMLAGSSQIPAIPSPYTEPDGWLVMSMKQRFLQLSGEARASVIAFCHQMPYPLTVRRSMQSLLEPSV</sequence>